<dbReference type="Proteomes" id="UP001595735">
    <property type="component" value="Unassembled WGS sequence"/>
</dbReference>
<sequence length="245" mass="28795">MKKCRLCNIEQILIKKSHIYPDFLYKDLYDKNHKIIKISTEEIIKKNPKISRPSSGVYEGGLLCSDCENRIIGGKYESYLADILSSKNRDVKCNKGKSAEIKTLTVQNLDYERFKNFFLSILFRADICTFEEFEDINLGPYNDKIRKIVYENQTTDDLEFQLNILKFDKNSEFDQLIVQPFKSKLETETCYSFLLRGFFIIINFKENNTSKKMKGNRLKQNGEIIIPIIPRSTEKKFILTYLDLK</sequence>
<comment type="caution">
    <text evidence="1">The sequence shown here is derived from an EMBL/GenBank/DDBJ whole genome shotgun (WGS) entry which is preliminary data.</text>
</comment>
<protein>
    <submittedName>
        <fullName evidence="1">Uncharacterized protein</fullName>
    </submittedName>
</protein>
<evidence type="ECO:0000313" key="2">
    <source>
        <dbReference type="Proteomes" id="UP001595735"/>
    </source>
</evidence>
<reference evidence="2" key="1">
    <citation type="journal article" date="2019" name="Int. J. Syst. Evol. Microbiol.">
        <title>The Global Catalogue of Microorganisms (GCM) 10K type strain sequencing project: providing services to taxonomists for standard genome sequencing and annotation.</title>
        <authorList>
            <consortium name="The Broad Institute Genomics Platform"/>
            <consortium name="The Broad Institute Genome Sequencing Center for Infectious Disease"/>
            <person name="Wu L."/>
            <person name="Ma J."/>
        </authorList>
    </citation>
    <scope>NUCLEOTIDE SEQUENCE [LARGE SCALE GENOMIC DNA]</scope>
    <source>
        <strain evidence="2">CECT 7798</strain>
    </source>
</reference>
<keyword evidence="2" id="KW-1185">Reference proteome</keyword>
<accession>A0ABV7Y2G0</accession>
<dbReference type="RefSeq" id="WP_290300526.1">
    <property type="nucleotide sequence ID" value="NZ_JAUFQR010000001.1"/>
</dbReference>
<proteinExistence type="predicted"/>
<evidence type="ECO:0000313" key="1">
    <source>
        <dbReference type="EMBL" id="MFC3758564.1"/>
    </source>
</evidence>
<gene>
    <name evidence="1" type="ORF">ACFONJ_21495</name>
</gene>
<organism evidence="1 2">
    <name type="scientific">Chryseobacterium tructae</name>
    <dbReference type="NCBI Taxonomy" id="1037380"/>
    <lineage>
        <taxon>Bacteria</taxon>
        <taxon>Pseudomonadati</taxon>
        <taxon>Bacteroidota</taxon>
        <taxon>Flavobacteriia</taxon>
        <taxon>Flavobacteriales</taxon>
        <taxon>Weeksellaceae</taxon>
        <taxon>Chryseobacterium group</taxon>
        <taxon>Chryseobacterium</taxon>
    </lineage>
</organism>
<dbReference type="EMBL" id="JBHRYO010000002">
    <property type="protein sequence ID" value="MFC3758564.1"/>
    <property type="molecule type" value="Genomic_DNA"/>
</dbReference>
<name>A0ABV7Y2G0_9FLAO</name>